<evidence type="ECO:0000313" key="2">
    <source>
        <dbReference type="EMBL" id="MFB9449389.1"/>
    </source>
</evidence>
<feature type="transmembrane region" description="Helical" evidence="1">
    <location>
        <begin position="120"/>
        <end position="145"/>
    </location>
</feature>
<keyword evidence="3" id="KW-1185">Reference proteome</keyword>
<name>A0ABV5MKL9_9ACTN</name>
<sequence>MRMRHETIGTLFDVVYLALAGNLLFVLGAAPVLAVALVTDTSRSWPLVALAAPLAAPGLCGLFAVFAGYRAGRSTAVVATFARAWRASLRRAVQLGAAAAGALVVLGVDARAAWGRPVGAVAIPVLATGMLVVVAAALLGLAALAERPAARLRDVARVSAYLGIRAWPLTLLSLTVLALLLTLFTARPAIALGLAAAPLLYVVWANSRFALRAALEPQGETAHDVS</sequence>
<feature type="transmembrane region" description="Helical" evidence="1">
    <location>
        <begin position="12"/>
        <end position="38"/>
    </location>
</feature>
<keyword evidence="1" id="KW-0812">Transmembrane</keyword>
<accession>A0ABV5MKL9</accession>
<proteinExistence type="predicted"/>
<feature type="transmembrane region" description="Helical" evidence="1">
    <location>
        <begin position="166"/>
        <end position="184"/>
    </location>
</feature>
<evidence type="ECO:0000313" key="3">
    <source>
        <dbReference type="Proteomes" id="UP001589608"/>
    </source>
</evidence>
<dbReference type="Proteomes" id="UP001589608">
    <property type="component" value="Unassembled WGS sequence"/>
</dbReference>
<organism evidence="2 3">
    <name type="scientific">Dactylosporangium vinaceum</name>
    <dbReference type="NCBI Taxonomy" id="53362"/>
    <lineage>
        <taxon>Bacteria</taxon>
        <taxon>Bacillati</taxon>
        <taxon>Actinomycetota</taxon>
        <taxon>Actinomycetes</taxon>
        <taxon>Micromonosporales</taxon>
        <taxon>Micromonosporaceae</taxon>
        <taxon>Dactylosporangium</taxon>
    </lineage>
</organism>
<feature type="transmembrane region" description="Helical" evidence="1">
    <location>
        <begin position="92"/>
        <end position="114"/>
    </location>
</feature>
<dbReference type="EMBL" id="JBHMCA010000066">
    <property type="protein sequence ID" value="MFB9449389.1"/>
    <property type="molecule type" value="Genomic_DNA"/>
</dbReference>
<keyword evidence="1" id="KW-0472">Membrane</keyword>
<comment type="caution">
    <text evidence="2">The sequence shown here is derived from an EMBL/GenBank/DDBJ whole genome shotgun (WGS) entry which is preliminary data.</text>
</comment>
<reference evidence="2 3" key="1">
    <citation type="submission" date="2024-09" db="EMBL/GenBank/DDBJ databases">
        <authorList>
            <person name="Sun Q."/>
            <person name="Mori K."/>
        </authorList>
    </citation>
    <scope>NUCLEOTIDE SEQUENCE [LARGE SCALE GENOMIC DNA]</scope>
    <source>
        <strain evidence="2 3">JCM 3307</strain>
    </source>
</reference>
<protein>
    <recommendedName>
        <fullName evidence="4">Ferredoxin-NADPH reductase</fullName>
    </recommendedName>
</protein>
<evidence type="ECO:0008006" key="4">
    <source>
        <dbReference type="Google" id="ProtNLM"/>
    </source>
</evidence>
<gene>
    <name evidence="2" type="ORF">ACFFTR_40465</name>
</gene>
<feature type="transmembrane region" description="Helical" evidence="1">
    <location>
        <begin position="50"/>
        <end position="71"/>
    </location>
</feature>
<dbReference type="RefSeq" id="WP_223094961.1">
    <property type="nucleotide sequence ID" value="NZ_CP061913.1"/>
</dbReference>
<feature type="transmembrane region" description="Helical" evidence="1">
    <location>
        <begin position="190"/>
        <end position="211"/>
    </location>
</feature>
<evidence type="ECO:0000256" key="1">
    <source>
        <dbReference type="SAM" id="Phobius"/>
    </source>
</evidence>
<keyword evidence="1" id="KW-1133">Transmembrane helix</keyword>